<evidence type="ECO:0000313" key="2">
    <source>
        <dbReference type="EMBL" id="QJI04807.1"/>
    </source>
</evidence>
<feature type="region of interest" description="Disordered" evidence="1">
    <location>
        <begin position="68"/>
        <end position="87"/>
    </location>
</feature>
<organism evidence="2">
    <name type="scientific">viral metagenome</name>
    <dbReference type="NCBI Taxonomy" id="1070528"/>
    <lineage>
        <taxon>unclassified sequences</taxon>
        <taxon>metagenomes</taxon>
        <taxon>organismal metagenomes</taxon>
    </lineage>
</organism>
<reference evidence="2" key="1">
    <citation type="submission" date="2020-03" db="EMBL/GenBank/DDBJ databases">
        <title>The deep terrestrial virosphere.</title>
        <authorList>
            <person name="Holmfeldt K."/>
            <person name="Nilsson E."/>
            <person name="Simone D."/>
            <person name="Lopez-Fernandez M."/>
            <person name="Wu X."/>
            <person name="de Brujin I."/>
            <person name="Lundin D."/>
            <person name="Andersson A."/>
            <person name="Bertilsson S."/>
            <person name="Dopson M."/>
        </authorList>
    </citation>
    <scope>NUCLEOTIDE SEQUENCE</scope>
    <source>
        <strain evidence="2">MM415A00115</strain>
    </source>
</reference>
<proteinExistence type="predicted"/>
<evidence type="ECO:0000256" key="1">
    <source>
        <dbReference type="SAM" id="MobiDB-lite"/>
    </source>
</evidence>
<name>A0A6M3Y3L0_9ZZZZ</name>
<feature type="compositionally biased region" description="Acidic residues" evidence="1">
    <location>
        <begin position="74"/>
        <end position="87"/>
    </location>
</feature>
<protein>
    <submittedName>
        <fullName evidence="2">Uncharacterized protein</fullName>
    </submittedName>
</protein>
<gene>
    <name evidence="2" type="ORF">MM415A00115_0042</name>
</gene>
<dbReference type="AlphaFoldDB" id="A0A6M3Y3L0"/>
<sequence>MEDYEKELGVETKHIAETGTKPLTSFKKPELLEMCEKLGLNVTVAALKETIVAELKSAGVPDEVAVDGSLELSASDEVEDEAEETLE</sequence>
<accession>A0A6M3Y3L0</accession>
<dbReference type="EMBL" id="MT145190">
    <property type="protein sequence ID" value="QJI04807.1"/>
    <property type="molecule type" value="Genomic_DNA"/>
</dbReference>